<sequence length="224" mass="25453">MEVAVKGRAKRKHLNAQDCDEMGQSEDGKDALTKPHQLWGRRNPSWGLYPRTPTKQRRKGAEAGKIFSADARLVDIGTVSQCEKKEAREADYLEGITAEMFGDEEDFDEVEEEEVEPLPDAHFGLLSSGKVLSQPQGCIDDLPEEVLREVLCLIPALDLYRNVSLVCHCWRNIFLDPKFVPFKKQYFRYMMREKETVLEICSTLKNSNIIGPAASQHSIRNLVV</sequence>
<proteinExistence type="predicted"/>
<dbReference type="PROSITE" id="PS50181">
    <property type="entry name" value="FBOX"/>
    <property type="match status" value="1"/>
</dbReference>
<reference evidence="3 4" key="1">
    <citation type="submission" date="2021-06" db="EMBL/GenBank/DDBJ databases">
        <authorList>
            <person name="Palmer J.M."/>
        </authorList>
    </citation>
    <scope>NUCLEOTIDE SEQUENCE [LARGE SCALE GENOMIC DNA]</scope>
    <source>
        <strain evidence="3 4">GA_2019</strain>
        <tissue evidence="3">Muscle</tissue>
    </source>
</reference>
<keyword evidence="4" id="KW-1185">Reference proteome</keyword>
<comment type="caution">
    <text evidence="3">The sequence shown here is derived from an EMBL/GenBank/DDBJ whole genome shotgun (WGS) entry which is preliminary data.</text>
</comment>
<evidence type="ECO:0000313" key="3">
    <source>
        <dbReference type="EMBL" id="MEQ2159275.1"/>
    </source>
</evidence>
<dbReference type="InterPro" id="IPR036047">
    <property type="entry name" value="F-box-like_dom_sf"/>
</dbReference>
<dbReference type="EMBL" id="JAHRIO010002040">
    <property type="protein sequence ID" value="MEQ2159275.1"/>
    <property type="molecule type" value="Genomic_DNA"/>
</dbReference>
<accession>A0ABV0MJJ6</accession>
<evidence type="ECO:0000256" key="1">
    <source>
        <dbReference type="SAM" id="MobiDB-lite"/>
    </source>
</evidence>
<dbReference type="InterPro" id="IPR001810">
    <property type="entry name" value="F-box_dom"/>
</dbReference>
<gene>
    <name evidence="3" type="ORF">GOODEAATRI_021186</name>
</gene>
<evidence type="ECO:0000259" key="2">
    <source>
        <dbReference type="PROSITE" id="PS50181"/>
    </source>
</evidence>
<evidence type="ECO:0000313" key="4">
    <source>
        <dbReference type="Proteomes" id="UP001476798"/>
    </source>
</evidence>
<dbReference type="CDD" id="cd22095">
    <property type="entry name" value="F-box_FBXO18"/>
    <property type="match status" value="1"/>
</dbReference>
<organism evidence="3 4">
    <name type="scientific">Goodea atripinnis</name>
    <dbReference type="NCBI Taxonomy" id="208336"/>
    <lineage>
        <taxon>Eukaryota</taxon>
        <taxon>Metazoa</taxon>
        <taxon>Chordata</taxon>
        <taxon>Craniata</taxon>
        <taxon>Vertebrata</taxon>
        <taxon>Euteleostomi</taxon>
        <taxon>Actinopterygii</taxon>
        <taxon>Neopterygii</taxon>
        <taxon>Teleostei</taxon>
        <taxon>Neoteleostei</taxon>
        <taxon>Acanthomorphata</taxon>
        <taxon>Ovalentaria</taxon>
        <taxon>Atherinomorphae</taxon>
        <taxon>Cyprinodontiformes</taxon>
        <taxon>Goodeidae</taxon>
        <taxon>Goodea</taxon>
    </lineage>
</organism>
<dbReference type="SUPFAM" id="SSF81383">
    <property type="entry name" value="F-box domain"/>
    <property type="match status" value="1"/>
</dbReference>
<protein>
    <recommendedName>
        <fullName evidence="2">F-box domain-containing protein</fullName>
    </recommendedName>
</protein>
<feature type="region of interest" description="Disordered" evidence="1">
    <location>
        <begin position="1"/>
        <end position="62"/>
    </location>
</feature>
<dbReference type="Proteomes" id="UP001476798">
    <property type="component" value="Unassembled WGS sequence"/>
</dbReference>
<feature type="domain" description="F-box" evidence="2">
    <location>
        <begin position="136"/>
        <end position="190"/>
    </location>
</feature>
<dbReference type="Pfam" id="PF00646">
    <property type="entry name" value="F-box"/>
    <property type="match status" value="1"/>
</dbReference>
<dbReference type="Gene3D" id="1.20.1280.50">
    <property type="match status" value="1"/>
</dbReference>
<name>A0ABV0MJJ6_9TELE</name>